<evidence type="ECO:0000313" key="1">
    <source>
        <dbReference type="EMBL" id="MBA8828709.1"/>
    </source>
</evidence>
<name>A0A7W3PNC6_9MICO</name>
<protein>
    <submittedName>
        <fullName evidence="1">Uncharacterized protein</fullName>
    </submittedName>
</protein>
<gene>
    <name evidence="1" type="ORF">FB555_000780</name>
</gene>
<keyword evidence="2" id="KW-1185">Reference proteome</keyword>
<dbReference type="EMBL" id="JACGWU010000001">
    <property type="protein sequence ID" value="MBA8828709.1"/>
    <property type="molecule type" value="Genomic_DNA"/>
</dbReference>
<accession>A0A7W3PNC6</accession>
<dbReference type="AlphaFoldDB" id="A0A7W3PNC6"/>
<proteinExistence type="predicted"/>
<reference evidence="1 2" key="1">
    <citation type="submission" date="2020-07" db="EMBL/GenBank/DDBJ databases">
        <title>Sequencing the genomes of 1000 actinobacteria strains.</title>
        <authorList>
            <person name="Klenk H.-P."/>
        </authorList>
    </citation>
    <scope>NUCLEOTIDE SEQUENCE [LARGE SCALE GENOMIC DNA]</scope>
    <source>
        <strain evidence="1 2">DSM 23737</strain>
    </source>
</reference>
<organism evidence="1 2">
    <name type="scientific">Alpinimonas psychrophila</name>
    <dbReference type="NCBI Taxonomy" id="748908"/>
    <lineage>
        <taxon>Bacteria</taxon>
        <taxon>Bacillati</taxon>
        <taxon>Actinomycetota</taxon>
        <taxon>Actinomycetes</taxon>
        <taxon>Micrococcales</taxon>
        <taxon>Microbacteriaceae</taxon>
        <taxon>Alpinimonas</taxon>
    </lineage>
</organism>
<dbReference type="RefSeq" id="WP_182484094.1">
    <property type="nucleotide sequence ID" value="NZ_JACGWU010000001.1"/>
</dbReference>
<dbReference type="Proteomes" id="UP000524237">
    <property type="component" value="Unassembled WGS sequence"/>
</dbReference>
<sequence length="91" mass="10697">MSENTMPYTDGLGNYDRVQHAREEALWAPLSPGERRQWSQCLVDFRPDRETPMTNRMLDSMMGRYGVISLERWVEPVLAFDAARFSAQDWR</sequence>
<evidence type="ECO:0000313" key="2">
    <source>
        <dbReference type="Proteomes" id="UP000524237"/>
    </source>
</evidence>
<comment type="caution">
    <text evidence="1">The sequence shown here is derived from an EMBL/GenBank/DDBJ whole genome shotgun (WGS) entry which is preliminary data.</text>
</comment>